<dbReference type="KEGG" id="mff:MFFC18_40810"/>
<feature type="transmembrane region" description="Helical" evidence="1">
    <location>
        <begin position="222"/>
        <end position="251"/>
    </location>
</feature>
<protein>
    <recommendedName>
        <fullName evidence="4">Glycosyltransferase RgtA/B/C/D-like domain-containing protein</fullName>
    </recommendedName>
</protein>
<accession>A0A5B9PG27</accession>
<keyword evidence="1" id="KW-0812">Transmembrane</keyword>
<keyword evidence="3" id="KW-1185">Reference proteome</keyword>
<reference evidence="2 3" key="1">
    <citation type="submission" date="2019-08" db="EMBL/GenBank/DDBJ databases">
        <title>Deep-cultivation of Planctomycetes and their phenomic and genomic characterization uncovers novel biology.</title>
        <authorList>
            <person name="Wiegand S."/>
            <person name="Jogler M."/>
            <person name="Boedeker C."/>
            <person name="Pinto D."/>
            <person name="Vollmers J."/>
            <person name="Rivas-Marin E."/>
            <person name="Kohn T."/>
            <person name="Peeters S.H."/>
            <person name="Heuer A."/>
            <person name="Rast P."/>
            <person name="Oberbeckmann S."/>
            <person name="Bunk B."/>
            <person name="Jeske O."/>
            <person name="Meyerdierks A."/>
            <person name="Storesund J.E."/>
            <person name="Kallscheuer N."/>
            <person name="Luecker S."/>
            <person name="Lage O.M."/>
            <person name="Pohl T."/>
            <person name="Merkel B.J."/>
            <person name="Hornburger P."/>
            <person name="Mueller R.-W."/>
            <person name="Bruemmer F."/>
            <person name="Labrenz M."/>
            <person name="Spormann A.M."/>
            <person name="Op den Camp H."/>
            <person name="Overmann J."/>
            <person name="Amann R."/>
            <person name="Jetten M.S.M."/>
            <person name="Mascher T."/>
            <person name="Medema M.H."/>
            <person name="Devos D.P."/>
            <person name="Kaster A.-K."/>
            <person name="Ovreas L."/>
            <person name="Rohde M."/>
            <person name="Galperin M.Y."/>
            <person name="Jogler C."/>
        </authorList>
    </citation>
    <scope>NUCLEOTIDE SEQUENCE [LARGE SCALE GENOMIC DNA]</scope>
    <source>
        <strain evidence="2 3">FC18</strain>
    </source>
</reference>
<organism evidence="2 3">
    <name type="scientific">Mariniblastus fucicola</name>
    <dbReference type="NCBI Taxonomy" id="980251"/>
    <lineage>
        <taxon>Bacteria</taxon>
        <taxon>Pseudomonadati</taxon>
        <taxon>Planctomycetota</taxon>
        <taxon>Planctomycetia</taxon>
        <taxon>Pirellulales</taxon>
        <taxon>Pirellulaceae</taxon>
        <taxon>Mariniblastus</taxon>
    </lineage>
</organism>
<dbReference type="EMBL" id="CP042912">
    <property type="protein sequence ID" value="QEG24165.1"/>
    <property type="molecule type" value="Genomic_DNA"/>
</dbReference>
<feature type="transmembrane region" description="Helical" evidence="1">
    <location>
        <begin position="263"/>
        <end position="282"/>
    </location>
</feature>
<feature type="transmembrane region" description="Helical" evidence="1">
    <location>
        <begin position="449"/>
        <end position="468"/>
    </location>
</feature>
<dbReference type="RefSeq" id="WP_075083456.1">
    <property type="nucleotide sequence ID" value="NZ_CP042912.1"/>
</dbReference>
<feature type="transmembrane region" description="Helical" evidence="1">
    <location>
        <begin position="21"/>
        <end position="40"/>
    </location>
</feature>
<feature type="transmembrane region" description="Helical" evidence="1">
    <location>
        <begin position="171"/>
        <end position="191"/>
    </location>
</feature>
<evidence type="ECO:0000313" key="2">
    <source>
        <dbReference type="EMBL" id="QEG24165.1"/>
    </source>
</evidence>
<gene>
    <name evidence="2" type="ORF">MFFC18_40810</name>
</gene>
<dbReference type="Proteomes" id="UP000322214">
    <property type="component" value="Chromosome"/>
</dbReference>
<keyword evidence="1" id="KW-0472">Membrane</keyword>
<dbReference type="OrthoDB" id="251120at2"/>
<dbReference type="AlphaFoldDB" id="A0A5B9PG27"/>
<feature type="transmembrane region" description="Helical" evidence="1">
    <location>
        <begin position="512"/>
        <end position="529"/>
    </location>
</feature>
<evidence type="ECO:0000313" key="3">
    <source>
        <dbReference type="Proteomes" id="UP000322214"/>
    </source>
</evidence>
<evidence type="ECO:0000256" key="1">
    <source>
        <dbReference type="SAM" id="Phobius"/>
    </source>
</evidence>
<proteinExistence type="predicted"/>
<feature type="transmembrane region" description="Helical" evidence="1">
    <location>
        <begin position="488"/>
        <end position="505"/>
    </location>
</feature>
<name>A0A5B9PG27_9BACT</name>
<sequence>MANATNSCPSELPAFCQQRHWSIYWIFIACSLVMIGGRVMTMQNWQTPGESVFHSANDRSRWATVRALGDHNTYEIDEVAQPGQPIRWDTIDMVRHIGADGYMHSYSSKPTLYPTMVAGIYKAVKAVTGMEITEHSLWVPRIILLITNVLPWGIFLFFLAKLIDRVPVRDWSRYFVLAVAGFGTYLSTFSVTLNNHLPAAISVMIASYFLCRILWKQRSDWLCFFLCGMFASFTAANELPALSFLAIVGAFCLVRSPLMTFAGFLPGFALVVAAFFGTNFLAHGQWKPPYLHRGDGDMLLSIEGDHEASFNDGKLPEALRSEIATAAPKLNFALPKIVKGDWPSTSDEVQRWVVRDRDSDAQYAVRHQSGTDQFAVHKWSNWYEFPGSYWLASRAESKSEVDRGQPDQLLYAFHCLFGHHGVFSLTPVWILAFAGMVVLLWNERMQLRLFALMTIVLTVVVISFYVLYRPTMDRNYGGVTSALRWLLWLAPLWLVCMLPVVEWLGKTRNGRFVCIALLVVSGLSAAYSLDNPWTHPWLYEIWSWTGLPR</sequence>
<evidence type="ECO:0008006" key="4">
    <source>
        <dbReference type="Google" id="ProtNLM"/>
    </source>
</evidence>
<keyword evidence="1" id="KW-1133">Transmembrane helix</keyword>
<feature type="transmembrane region" description="Helical" evidence="1">
    <location>
        <begin position="138"/>
        <end position="159"/>
    </location>
</feature>